<keyword evidence="1" id="KW-1133">Transmembrane helix</keyword>
<feature type="transmembrane region" description="Helical" evidence="1">
    <location>
        <begin position="70"/>
        <end position="87"/>
    </location>
</feature>
<evidence type="ECO:0000313" key="2">
    <source>
        <dbReference type="EMBL" id="MBX23838.1"/>
    </source>
</evidence>
<organism evidence="2">
    <name type="scientific">Rhizophora mucronata</name>
    <name type="common">Asiatic mangrove</name>
    <dbReference type="NCBI Taxonomy" id="61149"/>
    <lineage>
        <taxon>Eukaryota</taxon>
        <taxon>Viridiplantae</taxon>
        <taxon>Streptophyta</taxon>
        <taxon>Embryophyta</taxon>
        <taxon>Tracheophyta</taxon>
        <taxon>Spermatophyta</taxon>
        <taxon>Magnoliopsida</taxon>
        <taxon>eudicotyledons</taxon>
        <taxon>Gunneridae</taxon>
        <taxon>Pentapetalae</taxon>
        <taxon>rosids</taxon>
        <taxon>fabids</taxon>
        <taxon>Malpighiales</taxon>
        <taxon>Rhizophoraceae</taxon>
        <taxon>Rhizophora</taxon>
    </lineage>
</organism>
<keyword evidence="1" id="KW-0812">Transmembrane</keyword>
<protein>
    <submittedName>
        <fullName evidence="2">Uncharacterized protein MANES_09G069400</fullName>
    </submittedName>
</protein>
<feature type="transmembrane region" description="Helical" evidence="1">
    <location>
        <begin position="93"/>
        <end position="110"/>
    </location>
</feature>
<sequence length="129" mass="14918">MIGCSGVYRRERRHHVQHDQRYDFTVIIIGDRAIARLKDLFQNPRGKIQAPVREDSPFWPPSLCPRQERYSGTLIAFLFLDGCFINAYFDHSIFRSFVLGFSSFILLILLRSGSVSNNSKSRSLCVSWC</sequence>
<proteinExistence type="predicted"/>
<dbReference type="EMBL" id="GGEC01043354">
    <property type="protein sequence ID" value="MBX23838.1"/>
    <property type="molecule type" value="Transcribed_RNA"/>
</dbReference>
<reference evidence="2" key="1">
    <citation type="submission" date="2018-02" db="EMBL/GenBank/DDBJ databases">
        <title>Rhizophora mucronata_Transcriptome.</title>
        <authorList>
            <person name="Meera S.P."/>
            <person name="Sreeshan A."/>
            <person name="Augustine A."/>
        </authorList>
    </citation>
    <scope>NUCLEOTIDE SEQUENCE</scope>
    <source>
        <tissue evidence="2">Leaf</tissue>
    </source>
</reference>
<name>A0A2P2M0V1_RHIMU</name>
<dbReference type="AlphaFoldDB" id="A0A2P2M0V1"/>
<evidence type="ECO:0000256" key="1">
    <source>
        <dbReference type="SAM" id="Phobius"/>
    </source>
</evidence>
<accession>A0A2P2M0V1</accession>
<keyword evidence="1" id="KW-0472">Membrane</keyword>